<gene>
    <name evidence="14" type="ORF">LPB303_06295</name>
</gene>
<dbReference type="PANTHER" id="PTHR30069">
    <property type="entry name" value="TONB-DEPENDENT OUTER MEMBRANE RECEPTOR"/>
    <property type="match status" value="1"/>
</dbReference>
<keyword evidence="6 11" id="KW-0798">TonB box</keyword>
<dbReference type="Gene3D" id="2.170.130.10">
    <property type="entry name" value="TonB-dependent receptor, plug domain"/>
    <property type="match status" value="1"/>
</dbReference>
<evidence type="ECO:0000313" key="14">
    <source>
        <dbReference type="EMBL" id="OAD45893.1"/>
    </source>
</evidence>
<dbReference type="PANTHER" id="PTHR30069:SF29">
    <property type="entry name" value="HEMOGLOBIN AND HEMOGLOBIN-HAPTOGLOBIN-BINDING PROTEIN 1-RELATED"/>
    <property type="match status" value="1"/>
</dbReference>
<dbReference type="Pfam" id="PF07715">
    <property type="entry name" value="Plug"/>
    <property type="match status" value="1"/>
</dbReference>
<comment type="caution">
    <text evidence="14">The sequence shown here is derived from an EMBL/GenBank/DDBJ whole genome shotgun (WGS) entry which is preliminary data.</text>
</comment>
<keyword evidence="5" id="KW-0732">Signal</keyword>
<evidence type="ECO:0000256" key="2">
    <source>
        <dbReference type="ARBA" id="ARBA00022448"/>
    </source>
</evidence>
<feature type="domain" description="TonB-dependent receptor-like beta-barrel" evidence="12">
    <location>
        <begin position="212"/>
        <end position="643"/>
    </location>
</feature>
<accession>A0A176TED2</accession>
<dbReference type="InterPro" id="IPR037066">
    <property type="entry name" value="Plug_dom_sf"/>
</dbReference>
<keyword evidence="2 10" id="KW-0813">Transport</keyword>
<evidence type="ECO:0000256" key="6">
    <source>
        <dbReference type="ARBA" id="ARBA00023077"/>
    </source>
</evidence>
<evidence type="ECO:0000259" key="13">
    <source>
        <dbReference type="Pfam" id="PF07715"/>
    </source>
</evidence>
<dbReference type="GO" id="GO:0015344">
    <property type="term" value="F:siderophore uptake transmembrane transporter activity"/>
    <property type="evidence" value="ECO:0007669"/>
    <property type="project" value="TreeGrafter"/>
</dbReference>
<comment type="similarity">
    <text evidence="10 11">Belongs to the TonB-dependent receptor family.</text>
</comment>
<evidence type="ECO:0000256" key="8">
    <source>
        <dbReference type="ARBA" id="ARBA00023170"/>
    </source>
</evidence>
<dbReference type="Pfam" id="PF00593">
    <property type="entry name" value="TonB_dep_Rec_b-barrel"/>
    <property type="match status" value="1"/>
</dbReference>
<dbReference type="STRING" id="1333662.LPB303_06295"/>
<keyword evidence="3 10" id="KW-1134">Transmembrane beta strand</keyword>
<dbReference type="SUPFAM" id="SSF56935">
    <property type="entry name" value="Porins"/>
    <property type="match status" value="1"/>
</dbReference>
<dbReference type="Gene3D" id="2.40.170.20">
    <property type="entry name" value="TonB-dependent receptor, beta-barrel domain"/>
    <property type="match status" value="1"/>
</dbReference>
<evidence type="ECO:0000259" key="12">
    <source>
        <dbReference type="Pfam" id="PF00593"/>
    </source>
</evidence>
<evidence type="ECO:0000256" key="9">
    <source>
        <dbReference type="ARBA" id="ARBA00023237"/>
    </source>
</evidence>
<keyword evidence="7 10" id="KW-0472">Membrane</keyword>
<dbReference type="InterPro" id="IPR036942">
    <property type="entry name" value="Beta-barrel_TonB_sf"/>
</dbReference>
<evidence type="ECO:0000256" key="4">
    <source>
        <dbReference type="ARBA" id="ARBA00022692"/>
    </source>
</evidence>
<evidence type="ECO:0000256" key="5">
    <source>
        <dbReference type="ARBA" id="ARBA00022729"/>
    </source>
</evidence>
<dbReference type="InterPro" id="IPR039426">
    <property type="entry name" value="TonB-dep_rcpt-like"/>
</dbReference>
<feature type="domain" description="TonB-dependent receptor plug" evidence="13">
    <location>
        <begin position="54"/>
        <end position="150"/>
    </location>
</feature>
<evidence type="ECO:0000256" key="3">
    <source>
        <dbReference type="ARBA" id="ARBA00022452"/>
    </source>
</evidence>
<evidence type="ECO:0000313" key="15">
    <source>
        <dbReference type="Proteomes" id="UP000076923"/>
    </source>
</evidence>
<comment type="subcellular location">
    <subcellularLocation>
        <location evidence="1 10">Cell outer membrane</location>
        <topology evidence="1 10">Multi-pass membrane protein</topology>
    </subcellularLocation>
</comment>
<proteinExistence type="inferred from homology"/>
<organism evidence="14 15">
    <name type="scientific">Polaribacter atrinae</name>
    <dbReference type="NCBI Taxonomy" id="1333662"/>
    <lineage>
        <taxon>Bacteria</taxon>
        <taxon>Pseudomonadati</taxon>
        <taxon>Bacteroidota</taxon>
        <taxon>Flavobacteriia</taxon>
        <taxon>Flavobacteriales</taxon>
        <taxon>Flavobacteriaceae</taxon>
    </lineage>
</organism>
<sequence length="669" mass="76142">MRTSFLHSFGAICLIIGCCNSSSLHAQKIDSTNAVQLKEIFLVANKEKLKKHFSPVSVQSLTGKSLTRLSNSSVADAIRFFSGVQLKDYGGIGGIKTINVRGMGSQHTGVFYDGVQLGNAQNGQIDLGKYSLQNMEAVSLYQGQRSDLNQSAKSYASSNSIYLKTKTPQFSEGKSINTNVSLKTGSFGLVNPSVNLDFKINKHLSARVSTEYLNANGKYKFRYTNGSYDTIATRNNADIESFRAEASLHGSNGIKNNWNVKLYHYDSERGLPGAIVANRFKRPQRLWDRNNFLQGAFTNHVNDFYFFVLRGKYAHNYSRYVDPEIIKVDGELDNRYTQEEYYLSMVNTFQVSPFWKLSLATDLQKNTMDANLYRFSYPKRITLLSALAADFNFDKIHIQASVLSTTVDETVLYYEAAEDLQKYSPTIMMNWQPFTSNKFRVRSFYKEIFRMPTFNDLYYTFIGNTFLDPEDAAQVNLGFSYQTEFKKTAFDLQADVYKIWIDNKIVAVPGANLFRWTMLNLGKVETTGIETSIKASGSLGTKFKYNTNLSYTYQESIDVTANASNYGDQIPYIPRHSGSVNAMIDYQEIEFNYSFIYTGERYSQKANISSNYLEPWFTHDLSLGKTLLFNRKKLKVLVAVNNVFNQQYAVVKNFPMPGRSYRFTLNFLL</sequence>
<dbReference type="PROSITE" id="PS51257">
    <property type="entry name" value="PROKAR_LIPOPROTEIN"/>
    <property type="match status" value="1"/>
</dbReference>
<dbReference type="InterPro" id="IPR000531">
    <property type="entry name" value="Beta-barrel_TonB"/>
</dbReference>
<name>A0A176TED2_9FLAO</name>
<dbReference type="EMBL" id="LVWE01000010">
    <property type="protein sequence ID" value="OAD45893.1"/>
    <property type="molecule type" value="Genomic_DNA"/>
</dbReference>
<evidence type="ECO:0000256" key="1">
    <source>
        <dbReference type="ARBA" id="ARBA00004571"/>
    </source>
</evidence>
<protein>
    <recommendedName>
        <fullName evidence="16">Ligand-gated channel protein</fullName>
    </recommendedName>
</protein>
<keyword evidence="9 10" id="KW-0998">Cell outer membrane</keyword>
<evidence type="ECO:0000256" key="11">
    <source>
        <dbReference type="RuleBase" id="RU003357"/>
    </source>
</evidence>
<reference evidence="14 15" key="1">
    <citation type="submission" date="2016-02" db="EMBL/GenBank/DDBJ databases">
        <title>Draft genome sequence of Polaribacter atrinae KACC17473.</title>
        <authorList>
            <person name="Shin S.-K."/>
            <person name="Yi H."/>
        </authorList>
    </citation>
    <scope>NUCLEOTIDE SEQUENCE [LARGE SCALE GENOMIC DNA]</scope>
    <source>
        <strain evidence="14 15">KACC 17473</strain>
    </source>
</reference>
<keyword evidence="8" id="KW-0675">Receptor</keyword>
<dbReference type="RefSeq" id="WP_068448915.1">
    <property type="nucleotide sequence ID" value="NZ_CP150660.1"/>
</dbReference>
<keyword evidence="4 10" id="KW-0812">Transmembrane</keyword>
<evidence type="ECO:0000256" key="10">
    <source>
        <dbReference type="PROSITE-ProRule" id="PRU01360"/>
    </source>
</evidence>
<dbReference type="OrthoDB" id="9762903at2"/>
<evidence type="ECO:0008006" key="16">
    <source>
        <dbReference type="Google" id="ProtNLM"/>
    </source>
</evidence>
<dbReference type="PROSITE" id="PS52016">
    <property type="entry name" value="TONB_DEPENDENT_REC_3"/>
    <property type="match status" value="1"/>
</dbReference>
<keyword evidence="15" id="KW-1185">Reference proteome</keyword>
<dbReference type="InterPro" id="IPR012910">
    <property type="entry name" value="Plug_dom"/>
</dbReference>
<dbReference type="GO" id="GO:0009279">
    <property type="term" value="C:cell outer membrane"/>
    <property type="evidence" value="ECO:0007669"/>
    <property type="project" value="UniProtKB-SubCell"/>
</dbReference>
<dbReference type="GO" id="GO:0044718">
    <property type="term" value="P:siderophore transmembrane transport"/>
    <property type="evidence" value="ECO:0007669"/>
    <property type="project" value="TreeGrafter"/>
</dbReference>
<evidence type="ECO:0000256" key="7">
    <source>
        <dbReference type="ARBA" id="ARBA00023136"/>
    </source>
</evidence>
<dbReference type="AlphaFoldDB" id="A0A176TED2"/>
<dbReference type="Proteomes" id="UP000076923">
    <property type="component" value="Unassembled WGS sequence"/>
</dbReference>